<evidence type="ECO:0000313" key="6">
    <source>
        <dbReference type="Proteomes" id="UP000269721"/>
    </source>
</evidence>
<reference evidence="6" key="1">
    <citation type="journal article" date="2018" name="Nat. Microbiol.">
        <title>Leveraging single-cell genomics to expand the fungal tree of life.</title>
        <authorList>
            <person name="Ahrendt S.R."/>
            <person name="Quandt C.A."/>
            <person name="Ciobanu D."/>
            <person name="Clum A."/>
            <person name="Salamov A."/>
            <person name="Andreopoulos B."/>
            <person name="Cheng J.F."/>
            <person name="Woyke T."/>
            <person name="Pelin A."/>
            <person name="Henrissat B."/>
            <person name="Reynolds N.K."/>
            <person name="Benny G.L."/>
            <person name="Smith M.E."/>
            <person name="James T.Y."/>
            <person name="Grigoriev I.V."/>
        </authorList>
    </citation>
    <scope>NUCLEOTIDE SEQUENCE [LARGE SCALE GENOMIC DNA]</scope>
</reference>
<feature type="binding site" evidence="3">
    <location>
        <position position="108"/>
    </location>
    <ligand>
        <name>Fe cation</name>
        <dbReference type="ChEBI" id="CHEBI:24875"/>
        <label>1</label>
    </ligand>
</feature>
<comment type="cofactor">
    <cofactor evidence="3">
        <name>Fe cation</name>
        <dbReference type="ChEBI" id="CHEBI:24875"/>
    </cofactor>
    <text evidence="3">Binds 2 iron ions per subunit.</text>
</comment>
<keyword evidence="4" id="KW-0812">Transmembrane</keyword>
<evidence type="ECO:0000256" key="1">
    <source>
        <dbReference type="ARBA" id="ARBA00009303"/>
    </source>
</evidence>
<feature type="transmembrane region" description="Helical" evidence="4">
    <location>
        <begin position="164"/>
        <end position="185"/>
    </location>
</feature>
<keyword evidence="3" id="KW-0408">Iron</keyword>
<sequence length="329" mass="38203">MEETDLAEPILTPNPNRFVLFPIKYHETWQFYKKAEASFWTVEEVDLSKDATDWETRLTDDERYFISRVLAFFAASDGIVNENLVERFSQDVQIPEARCFYGFQIMIENIHSEMYSLLIDTYIRDAVEREYLFDALETIPCIRKKADWALKWISDQESRYAERLVAFAAVEGIFFSGSFAAIFWLKKRGLMPGLTFSNELISRDEGLHCDFACHLFTLLRRKPNPDVVTQIIVEAVAIEQEFLTEALPVGLIGMNSALMKIYIEFVADRLLVALGCPKRYRVENPFDFMDMISLQGKTNFFEKRVGEYQKSGVMNKDSSMKEFTLDAEF</sequence>
<evidence type="ECO:0000256" key="4">
    <source>
        <dbReference type="SAM" id="Phobius"/>
    </source>
</evidence>
<dbReference type="OrthoDB" id="10248373at2759"/>
<feature type="active site" evidence="2">
    <location>
        <position position="115"/>
    </location>
</feature>
<dbReference type="SUPFAM" id="SSF47240">
    <property type="entry name" value="Ferritin-like"/>
    <property type="match status" value="1"/>
</dbReference>
<keyword evidence="4" id="KW-0472">Membrane</keyword>
<dbReference type="InterPro" id="IPR030475">
    <property type="entry name" value="RNR_small_AS"/>
</dbReference>
<dbReference type="GO" id="GO:0016491">
    <property type="term" value="F:oxidoreductase activity"/>
    <property type="evidence" value="ECO:0007669"/>
    <property type="project" value="InterPro"/>
</dbReference>
<dbReference type="PIRSF" id="PIRSF000355">
    <property type="entry name" value="NrdB"/>
    <property type="match status" value="1"/>
</dbReference>
<dbReference type="Gene3D" id="1.10.620.20">
    <property type="entry name" value="Ribonucleotide Reductase, subunit A"/>
    <property type="match status" value="1"/>
</dbReference>
<feature type="binding site" evidence="3">
    <location>
        <position position="111"/>
    </location>
    <ligand>
        <name>Fe cation</name>
        <dbReference type="ChEBI" id="CHEBI:24875"/>
        <label>1</label>
    </ligand>
</feature>
<dbReference type="PROSITE" id="PS00368">
    <property type="entry name" value="RIBORED_SMALL"/>
    <property type="match status" value="1"/>
</dbReference>
<keyword evidence="4" id="KW-1133">Transmembrane helix</keyword>
<dbReference type="InterPro" id="IPR012348">
    <property type="entry name" value="RNR-like"/>
</dbReference>
<feature type="binding site" evidence="3">
    <location>
        <position position="108"/>
    </location>
    <ligand>
        <name>Fe cation</name>
        <dbReference type="ChEBI" id="CHEBI:24875"/>
        <label>2</label>
    </ligand>
</feature>
<dbReference type="PANTHER" id="PTHR23409">
    <property type="entry name" value="RIBONUCLEOSIDE-DIPHOSPHATE REDUCTASE SMALL CHAIN"/>
    <property type="match status" value="1"/>
</dbReference>
<dbReference type="CDD" id="cd01049">
    <property type="entry name" value="RNRR2"/>
    <property type="match status" value="1"/>
</dbReference>
<feature type="binding site" evidence="3">
    <location>
        <position position="77"/>
    </location>
    <ligand>
        <name>Fe cation</name>
        <dbReference type="ChEBI" id="CHEBI:24875"/>
        <label>1</label>
    </ligand>
</feature>
<dbReference type="AlphaFoldDB" id="A0A4P9W5T9"/>
<organism evidence="5 6">
    <name type="scientific">Blyttiomyces helicus</name>
    <dbReference type="NCBI Taxonomy" id="388810"/>
    <lineage>
        <taxon>Eukaryota</taxon>
        <taxon>Fungi</taxon>
        <taxon>Fungi incertae sedis</taxon>
        <taxon>Chytridiomycota</taxon>
        <taxon>Chytridiomycota incertae sedis</taxon>
        <taxon>Chytridiomycetes</taxon>
        <taxon>Chytridiomycetes incertae sedis</taxon>
        <taxon>Blyttiomyces</taxon>
    </lineage>
</organism>
<keyword evidence="6" id="KW-1185">Reference proteome</keyword>
<feature type="binding site" evidence="3">
    <location>
        <position position="208"/>
    </location>
    <ligand>
        <name>Fe cation</name>
        <dbReference type="ChEBI" id="CHEBI:24875"/>
        <label>2</label>
    </ligand>
</feature>
<dbReference type="InterPro" id="IPR000358">
    <property type="entry name" value="RNR_small_fam"/>
</dbReference>
<feature type="binding site" evidence="3">
    <location>
        <position position="171"/>
    </location>
    <ligand>
        <name>Fe cation</name>
        <dbReference type="ChEBI" id="CHEBI:24875"/>
        <label>2</label>
    </ligand>
</feature>
<accession>A0A4P9W5T9</accession>
<dbReference type="GO" id="GO:0046872">
    <property type="term" value="F:metal ion binding"/>
    <property type="evidence" value="ECO:0007669"/>
    <property type="project" value="UniProtKB-KW"/>
</dbReference>
<keyword evidence="3" id="KW-0479">Metal-binding</keyword>
<gene>
    <name evidence="5" type="ORF">BDK51DRAFT_22107</name>
</gene>
<dbReference type="GO" id="GO:0009263">
    <property type="term" value="P:deoxyribonucleotide biosynthetic process"/>
    <property type="evidence" value="ECO:0007669"/>
    <property type="project" value="InterPro"/>
</dbReference>
<feature type="binding site" evidence="3">
    <location>
        <position position="205"/>
    </location>
    <ligand>
        <name>Fe cation</name>
        <dbReference type="ChEBI" id="CHEBI:24875"/>
        <label>2</label>
    </ligand>
</feature>
<dbReference type="EMBL" id="KZ998457">
    <property type="protein sequence ID" value="RKO86120.1"/>
    <property type="molecule type" value="Genomic_DNA"/>
</dbReference>
<dbReference type="Pfam" id="PF00268">
    <property type="entry name" value="Ribonuc_red_sm"/>
    <property type="match status" value="1"/>
</dbReference>
<evidence type="ECO:0000256" key="3">
    <source>
        <dbReference type="PIRSR" id="PIRSR000355-2"/>
    </source>
</evidence>
<name>A0A4P9W5T9_9FUNG</name>
<comment type="similarity">
    <text evidence="1">Belongs to the ribonucleoside diphosphate reductase small chain family.</text>
</comment>
<dbReference type="Proteomes" id="UP000269721">
    <property type="component" value="Unassembled WGS sequence"/>
</dbReference>
<evidence type="ECO:0000256" key="2">
    <source>
        <dbReference type="PIRSR" id="PIRSR000355-1"/>
    </source>
</evidence>
<dbReference type="PANTHER" id="PTHR23409:SF18">
    <property type="entry name" value="RIBONUCLEOSIDE-DIPHOSPHATE REDUCTASE SUBUNIT M2"/>
    <property type="match status" value="1"/>
</dbReference>
<dbReference type="InterPro" id="IPR009078">
    <property type="entry name" value="Ferritin-like_SF"/>
</dbReference>
<dbReference type="InterPro" id="IPR033909">
    <property type="entry name" value="RNR_small"/>
</dbReference>
<evidence type="ECO:0000313" key="5">
    <source>
        <dbReference type="EMBL" id="RKO86120.1"/>
    </source>
</evidence>
<protein>
    <submittedName>
        <fullName evidence="5">Ferritin-like superfamily</fullName>
    </submittedName>
</protein>
<proteinExistence type="inferred from homology"/>